<feature type="non-terminal residue" evidence="5">
    <location>
        <position position="65"/>
    </location>
</feature>
<evidence type="ECO:0000256" key="3">
    <source>
        <dbReference type="ARBA" id="ARBA00043970"/>
    </source>
</evidence>
<proteinExistence type="inferred from homology"/>
<gene>
    <name evidence="5" type="ORF">G210_1529</name>
</gene>
<comment type="similarity">
    <text evidence="3">Belongs to the alpha-ketoglutarate dehydrogenase component 4 family.</text>
</comment>
<comment type="subcellular location">
    <subcellularLocation>
        <location evidence="1">Mitochondrion</location>
    </subcellularLocation>
</comment>
<evidence type="ECO:0000256" key="4">
    <source>
        <dbReference type="SAM" id="MobiDB-lite"/>
    </source>
</evidence>
<dbReference type="GO" id="GO:0005840">
    <property type="term" value="C:ribosome"/>
    <property type="evidence" value="ECO:0007669"/>
    <property type="project" value="UniProtKB-KW"/>
</dbReference>
<dbReference type="HOGENOM" id="CLU_129439_2_0_1"/>
<dbReference type="OrthoDB" id="2116030at2759"/>
<evidence type="ECO:0000313" key="5">
    <source>
        <dbReference type="EMBL" id="EMG47978.1"/>
    </source>
</evidence>
<keyword evidence="6" id="KW-1185">Reference proteome</keyword>
<dbReference type="InterPro" id="IPR020373">
    <property type="entry name" value="Kgd4/YMR-31"/>
</dbReference>
<comment type="caution">
    <text evidence="5">The sequence shown here is derived from an EMBL/GenBank/DDBJ whole genome shotgun (WGS) entry which is preliminary data.</text>
</comment>
<evidence type="ECO:0000256" key="2">
    <source>
        <dbReference type="ARBA" id="ARBA00023128"/>
    </source>
</evidence>
<feature type="compositionally biased region" description="Polar residues" evidence="4">
    <location>
        <begin position="42"/>
        <end position="54"/>
    </location>
</feature>
<keyword evidence="5" id="KW-0689">Ribosomal protein</keyword>
<dbReference type="Pfam" id="PF10937">
    <property type="entry name" value="Kgd4-YMR31"/>
    <property type="match status" value="1"/>
</dbReference>
<dbReference type="Proteomes" id="UP000011777">
    <property type="component" value="Unassembled WGS sequence"/>
</dbReference>
<dbReference type="EMBL" id="AOGT01001321">
    <property type="protein sequence ID" value="EMG47978.1"/>
    <property type="molecule type" value="Genomic_DNA"/>
</dbReference>
<feature type="region of interest" description="Disordered" evidence="4">
    <location>
        <begin position="18"/>
        <end position="65"/>
    </location>
</feature>
<sequence>MKSAVRLFKYIQSIKFVGGPHPTPPHSAGPHPMAPNGLAPSKATSNFRNSNPVEPQNGEYFSRAE</sequence>
<keyword evidence="5" id="KW-0687">Ribonucleoprotein</keyword>
<evidence type="ECO:0000313" key="6">
    <source>
        <dbReference type="Proteomes" id="UP000011777"/>
    </source>
</evidence>
<keyword evidence="2" id="KW-0496">Mitochondrion</keyword>
<dbReference type="AlphaFoldDB" id="M3J7C3"/>
<dbReference type="GO" id="GO:0006103">
    <property type="term" value="P:2-oxoglutarate metabolic process"/>
    <property type="evidence" value="ECO:0007669"/>
    <property type="project" value="InterPro"/>
</dbReference>
<organism evidence="5 6">
    <name type="scientific">Candida maltosa (strain Xu316)</name>
    <name type="common">Yeast</name>
    <dbReference type="NCBI Taxonomy" id="1245528"/>
    <lineage>
        <taxon>Eukaryota</taxon>
        <taxon>Fungi</taxon>
        <taxon>Dikarya</taxon>
        <taxon>Ascomycota</taxon>
        <taxon>Saccharomycotina</taxon>
        <taxon>Pichiomycetes</taxon>
        <taxon>Debaryomycetaceae</taxon>
        <taxon>Candida/Lodderomyces clade</taxon>
        <taxon>Candida</taxon>
    </lineage>
</organism>
<evidence type="ECO:0000256" key="1">
    <source>
        <dbReference type="ARBA" id="ARBA00004173"/>
    </source>
</evidence>
<accession>M3J7C3</accession>
<name>M3J7C3_CANMX</name>
<dbReference type="STRING" id="1245528.M3J7C3"/>
<reference evidence="5 6" key="1">
    <citation type="submission" date="2013-02" db="EMBL/GenBank/DDBJ databases">
        <title>Genome sequence of Candida maltosa Xu316, a potential industrial strain for xylitol and ethanol production.</title>
        <authorList>
            <person name="Yu J."/>
            <person name="Wang Q."/>
            <person name="Geng X."/>
            <person name="Bao W."/>
            <person name="He P."/>
            <person name="Cai J."/>
        </authorList>
    </citation>
    <scope>NUCLEOTIDE SEQUENCE [LARGE SCALE GENOMIC DNA]</scope>
    <source>
        <strain evidence="6">Xu316</strain>
    </source>
</reference>
<protein>
    <submittedName>
        <fullName evidence="5">Mitochondrial ribosomal protein, small subunit, putative</fullName>
    </submittedName>
</protein>
<dbReference type="GO" id="GO:0005739">
    <property type="term" value="C:mitochondrion"/>
    <property type="evidence" value="ECO:0007669"/>
    <property type="project" value="UniProtKB-SubCell"/>
</dbReference>